<protein>
    <submittedName>
        <fullName evidence="3">Xaa-Pro peptidase family protein</fullName>
    </submittedName>
</protein>
<proteinExistence type="predicted"/>
<evidence type="ECO:0000259" key="2">
    <source>
        <dbReference type="Pfam" id="PF01321"/>
    </source>
</evidence>
<comment type="caution">
    <text evidence="3">The sequence shown here is derived from an EMBL/GenBank/DDBJ whole genome shotgun (WGS) entry which is preliminary data.</text>
</comment>
<reference evidence="3" key="1">
    <citation type="submission" date="2022-07" db="EMBL/GenBank/DDBJ databases">
        <title>Ectorhizobium quercum gen.nov., sp. nov.</title>
        <authorList>
            <person name="Ma T."/>
            <person name="Li Y."/>
        </authorList>
    </citation>
    <scope>NUCLEOTIDE SEQUENCE</scope>
    <source>
        <strain evidence="3">BDR2-2</strain>
    </source>
</reference>
<accession>A0AAE3MZ53</accession>
<keyword evidence="4" id="KW-1185">Reference proteome</keyword>
<evidence type="ECO:0000313" key="3">
    <source>
        <dbReference type="EMBL" id="MCX8997953.1"/>
    </source>
</evidence>
<dbReference type="PANTHER" id="PTHR46112:SF3">
    <property type="entry name" value="AMINOPEPTIDASE YPDF"/>
    <property type="match status" value="1"/>
</dbReference>
<dbReference type="SUPFAM" id="SSF53092">
    <property type="entry name" value="Creatinase/prolidase N-terminal domain"/>
    <property type="match status" value="1"/>
</dbReference>
<feature type="domain" description="Creatinase N-terminal" evidence="2">
    <location>
        <begin position="35"/>
        <end position="167"/>
    </location>
</feature>
<evidence type="ECO:0000313" key="4">
    <source>
        <dbReference type="Proteomes" id="UP001208771"/>
    </source>
</evidence>
<dbReference type="InterPro" id="IPR000994">
    <property type="entry name" value="Pept_M24"/>
</dbReference>
<dbReference type="AlphaFoldDB" id="A0AAE3MZ53"/>
<dbReference type="EMBL" id="JANFPI010000004">
    <property type="protein sequence ID" value="MCX8997953.1"/>
    <property type="molecule type" value="Genomic_DNA"/>
</dbReference>
<sequence>MTKGVGGSSAEAELAKLEGKFPPVPLIATDEYIRRVERAQALMREKGIAALYLDTSKNLQYFTGIQLTLSERLHGAIIPAEGEITYICPNFEIPKTREMISFGEEVRGWHEHEDPTRLVIDILRRKGIETGVVAIDPQTPFFIFNGLRTAANAYDYVDGAVIVGACRIRKSEQELALMKQANRITYAVQKATAAFLHEGITTTEVMQFIRQAYTVCGAVLPTGSGIVLFGEATAFPHGVPYAQTLKQGDVVLVDISGTYGGYRSDNTRTYVFGEANERQRFIWNAEAKAQQAGFDAAKPGATFEEVDFAARAVVEAAGFEKDYGVPGLPHRTGHGIGLDTHEYGYVVRGNTARIEPGNCFSIEPMITSYGEFGVRLEDCVYMAEDGAHWFSPPARDIDDPFAAEA</sequence>
<dbReference type="PANTHER" id="PTHR46112">
    <property type="entry name" value="AMINOPEPTIDASE"/>
    <property type="match status" value="1"/>
</dbReference>
<dbReference type="Gene3D" id="3.40.350.10">
    <property type="entry name" value="Creatinase/prolidase N-terminal domain"/>
    <property type="match status" value="1"/>
</dbReference>
<gene>
    <name evidence="3" type="ORF">NOF55_12655</name>
</gene>
<organism evidence="3 4">
    <name type="scientific">Ectorhizobium quercum</name>
    <dbReference type="NCBI Taxonomy" id="2965071"/>
    <lineage>
        <taxon>Bacteria</taxon>
        <taxon>Pseudomonadati</taxon>
        <taxon>Pseudomonadota</taxon>
        <taxon>Alphaproteobacteria</taxon>
        <taxon>Hyphomicrobiales</taxon>
        <taxon>Rhizobiaceae</taxon>
        <taxon>Ectorhizobium</taxon>
    </lineage>
</organism>
<name>A0AAE3MZ53_9HYPH</name>
<dbReference type="InterPro" id="IPR050659">
    <property type="entry name" value="Peptidase_M24B"/>
</dbReference>
<dbReference type="Pfam" id="PF00557">
    <property type="entry name" value="Peptidase_M24"/>
    <property type="match status" value="1"/>
</dbReference>
<dbReference type="Proteomes" id="UP001208771">
    <property type="component" value="Unassembled WGS sequence"/>
</dbReference>
<dbReference type="Gene3D" id="3.90.230.10">
    <property type="entry name" value="Creatinase/methionine aminopeptidase superfamily"/>
    <property type="match status" value="1"/>
</dbReference>
<dbReference type="InterPro" id="IPR029149">
    <property type="entry name" value="Creatin/AminoP/Spt16_N"/>
</dbReference>
<feature type="domain" description="Peptidase M24" evidence="1">
    <location>
        <begin position="177"/>
        <end position="382"/>
    </location>
</feature>
<dbReference type="InterPro" id="IPR000587">
    <property type="entry name" value="Creatinase_N"/>
</dbReference>
<dbReference type="Pfam" id="PF01321">
    <property type="entry name" value="Creatinase_N"/>
    <property type="match status" value="1"/>
</dbReference>
<dbReference type="RefSeq" id="WP_306411746.1">
    <property type="nucleotide sequence ID" value="NZ_JANFPI010000004.1"/>
</dbReference>
<dbReference type="SUPFAM" id="SSF55920">
    <property type="entry name" value="Creatinase/aminopeptidase"/>
    <property type="match status" value="1"/>
</dbReference>
<dbReference type="InterPro" id="IPR036005">
    <property type="entry name" value="Creatinase/aminopeptidase-like"/>
</dbReference>
<evidence type="ECO:0000259" key="1">
    <source>
        <dbReference type="Pfam" id="PF00557"/>
    </source>
</evidence>